<evidence type="ECO:0000313" key="3">
    <source>
        <dbReference type="Proteomes" id="UP001430953"/>
    </source>
</evidence>
<protein>
    <submittedName>
        <fullName evidence="2">Uncharacterized protein</fullName>
    </submittedName>
</protein>
<evidence type="ECO:0000256" key="1">
    <source>
        <dbReference type="SAM" id="MobiDB-lite"/>
    </source>
</evidence>
<gene>
    <name evidence="2" type="ORF">PUN28_013616</name>
</gene>
<accession>A0AAW2F7D6</accession>
<name>A0AAW2F7D6_9HYME</name>
<keyword evidence="3" id="KW-1185">Reference proteome</keyword>
<comment type="caution">
    <text evidence="2">The sequence shown here is derived from an EMBL/GenBank/DDBJ whole genome shotgun (WGS) entry which is preliminary data.</text>
</comment>
<dbReference type="EMBL" id="JADYXP020000014">
    <property type="protein sequence ID" value="KAL0110092.1"/>
    <property type="molecule type" value="Genomic_DNA"/>
</dbReference>
<feature type="compositionally biased region" description="Basic and acidic residues" evidence="1">
    <location>
        <begin position="14"/>
        <end position="23"/>
    </location>
</feature>
<sequence length="171" mass="19009">MPAISRERRRRCRGEKGRAEKSTGGRRPARSIFISRARHRTKSVAKKTLVGWPICPADLHSGSRDTLVRARARVCPRVCGRARASLCLFRILQYTTSLGAPYGISGFSRRRTRGKREPVGASTAKARAAIVVNFLLSSWRIREAAKRESSSLIGPSHCFSMVKAPSGLYER</sequence>
<dbReference type="Proteomes" id="UP001430953">
    <property type="component" value="Unassembled WGS sequence"/>
</dbReference>
<evidence type="ECO:0000313" key="2">
    <source>
        <dbReference type="EMBL" id="KAL0110092.1"/>
    </source>
</evidence>
<feature type="region of interest" description="Disordered" evidence="1">
    <location>
        <begin position="1"/>
        <end position="31"/>
    </location>
</feature>
<organism evidence="2 3">
    <name type="scientific">Cardiocondyla obscurior</name>
    <dbReference type="NCBI Taxonomy" id="286306"/>
    <lineage>
        <taxon>Eukaryota</taxon>
        <taxon>Metazoa</taxon>
        <taxon>Ecdysozoa</taxon>
        <taxon>Arthropoda</taxon>
        <taxon>Hexapoda</taxon>
        <taxon>Insecta</taxon>
        <taxon>Pterygota</taxon>
        <taxon>Neoptera</taxon>
        <taxon>Endopterygota</taxon>
        <taxon>Hymenoptera</taxon>
        <taxon>Apocrita</taxon>
        <taxon>Aculeata</taxon>
        <taxon>Formicoidea</taxon>
        <taxon>Formicidae</taxon>
        <taxon>Myrmicinae</taxon>
        <taxon>Cardiocondyla</taxon>
    </lineage>
</organism>
<proteinExistence type="predicted"/>
<reference evidence="2 3" key="1">
    <citation type="submission" date="2023-03" db="EMBL/GenBank/DDBJ databases">
        <title>High recombination rates correlate with genetic variation in Cardiocondyla obscurior ants.</title>
        <authorList>
            <person name="Errbii M."/>
        </authorList>
    </citation>
    <scope>NUCLEOTIDE SEQUENCE [LARGE SCALE GENOMIC DNA]</scope>
    <source>
        <strain evidence="2">Alpha-2009</strain>
        <tissue evidence="2">Whole body</tissue>
    </source>
</reference>
<dbReference type="AlphaFoldDB" id="A0AAW2F7D6"/>